<dbReference type="EMBL" id="JBHTOK010000017">
    <property type="protein sequence ID" value="MFD1440548.1"/>
    <property type="molecule type" value="Genomic_DNA"/>
</dbReference>
<feature type="transmembrane region" description="Helical" evidence="1">
    <location>
        <begin position="32"/>
        <end position="56"/>
    </location>
</feature>
<reference evidence="3" key="1">
    <citation type="journal article" date="2019" name="Int. J. Syst. Evol. Microbiol.">
        <title>The Global Catalogue of Microorganisms (GCM) 10K type strain sequencing project: providing services to taxonomists for standard genome sequencing and annotation.</title>
        <authorList>
            <consortium name="The Broad Institute Genomics Platform"/>
            <consortium name="The Broad Institute Genome Sequencing Center for Infectious Disease"/>
            <person name="Wu L."/>
            <person name="Ma J."/>
        </authorList>
    </citation>
    <scope>NUCLEOTIDE SEQUENCE [LARGE SCALE GENOMIC DNA]</scope>
    <source>
        <strain evidence="3">CCM 8912</strain>
    </source>
</reference>
<accession>A0ABW4CX71</accession>
<evidence type="ECO:0000313" key="3">
    <source>
        <dbReference type="Proteomes" id="UP001597212"/>
    </source>
</evidence>
<dbReference type="Proteomes" id="UP001597212">
    <property type="component" value="Unassembled WGS sequence"/>
</dbReference>
<sequence>MNEPRQPFSRPPYDCERAQADSWREMFKQLRLLYWLLVITGILLCTMGGYTLVSAIHHGGSPVYPILYLVGGFAFIYLADRSTAMAAHKRGELDAKKTRRS</sequence>
<comment type="caution">
    <text evidence="2">The sequence shown here is derived from an EMBL/GenBank/DDBJ whole genome shotgun (WGS) entry which is preliminary data.</text>
</comment>
<protein>
    <submittedName>
        <fullName evidence="2">Uncharacterized protein</fullName>
    </submittedName>
</protein>
<organism evidence="2 3">
    <name type="scientific">Lacticaseibacillus hegangensis</name>
    <dbReference type="NCBI Taxonomy" id="2486010"/>
    <lineage>
        <taxon>Bacteria</taxon>
        <taxon>Bacillati</taxon>
        <taxon>Bacillota</taxon>
        <taxon>Bacilli</taxon>
        <taxon>Lactobacillales</taxon>
        <taxon>Lactobacillaceae</taxon>
        <taxon>Lacticaseibacillus</taxon>
    </lineage>
</organism>
<keyword evidence="1" id="KW-1133">Transmembrane helix</keyword>
<name>A0ABW4CX71_9LACO</name>
<keyword evidence="1" id="KW-0472">Membrane</keyword>
<gene>
    <name evidence="2" type="ORF">ACFQ5K_03975</name>
</gene>
<evidence type="ECO:0000256" key="1">
    <source>
        <dbReference type="SAM" id="Phobius"/>
    </source>
</evidence>
<evidence type="ECO:0000313" key="2">
    <source>
        <dbReference type="EMBL" id="MFD1440548.1"/>
    </source>
</evidence>
<proteinExistence type="predicted"/>
<feature type="transmembrane region" description="Helical" evidence="1">
    <location>
        <begin position="62"/>
        <end position="79"/>
    </location>
</feature>
<keyword evidence="3" id="KW-1185">Reference proteome</keyword>
<dbReference type="RefSeq" id="WP_379909173.1">
    <property type="nucleotide sequence ID" value="NZ_JBHTOK010000017.1"/>
</dbReference>
<keyword evidence="1" id="KW-0812">Transmembrane</keyword>